<feature type="region of interest" description="Disordered" evidence="1">
    <location>
        <begin position="1"/>
        <end position="24"/>
    </location>
</feature>
<comment type="caution">
    <text evidence="2">The sequence shown here is derived from an EMBL/GenBank/DDBJ whole genome shotgun (WGS) entry which is preliminary data.</text>
</comment>
<evidence type="ECO:0000313" key="3">
    <source>
        <dbReference type="Proteomes" id="UP001497497"/>
    </source>
</evidence>
<accession>A0AAV2I453</accession>
<keyword evidence="3" id="KW-1185">Reference proteome</keyword>
<dbReference type="EMBL" id="CAXITT010000434">
    <property type="protein sequence ID" value="CAL1541467.1"/>
    <property type="molecule type" value="Genomic_DNA"/>
</dbReference>
<gene>
    <name evidence="2" type="ORF">GSLYS_00015073001</name>
</gene>
<proteinExistence type="predicted"/>
<evidence type="ECO:0000313" key="2">
    <source>
        <dbReference type="EMBL" id="CAL1541467.1"/>
    </source>
</evidence>
<feature type="compositionally biased region" description="Polar residues" evidence="1">
    <location>
        <begin position="57"/>
        <end position="70"/>
    </location>
</feature>
<reference evidence="2 3" key="1">
    <citation type="submission" date="2024-04" db="EMBL/GenBank/DDBJ databases">
        <authorList>
            <consortium name="Genoscope - CEA"/>
            <person name="William W."/>
        </authorList>
    </citation>
    <scope>NUCLEOTIDE SEQUENCE [LARGE SCALE GENOMIC DNA]</scope>
</reference>
<dbReference type="Proteomes" id="UP001497497">
    <property type="component" value="Unassembled WGS sequence"/>
</dbReference>
<sequence length="82" mass="8725">SRPRSIVGEGAFERRATNGGGFQNASVDFISSADDKLDIKLFNMPAKEEEHSHSSHANSPNSQSPDTAGSANAAKKPTRKRG</sequence>
<protein>
    <submittedName>
        <fullName evidence="2">Uncharacterized protein</fullName>
    </submittedName>
</protein>
<feature type="region of interest" description="Disordered" evidence="1">
    <location>
        <begin position="43"/>
        <end position="82"/>
    </location>
</feature>
<feature type="non-terminal residue" evidence="2">
    <location>
        <position position="82"/>
    </location>
</feature>
<dbReference type="AlphaFoldDB" id="A0AAV2I453"/>
<evidence type="ECO:0000256" key="1">
    <source>
        <dbReference type="SAM" id="MobiDB-lite"/>
    </source>
</evidence>
<organism evidence="2 3">
    <name type="scientific">Lymnaea stagnalis</name>
    <name type="common">Great pond snail</name>
    <name type="synonym">Helix stagnalis</name>
    <dbReference type="NCBI Taxonomy" id="6523"/>
    <lineage>
        <taxon>Eukaryota</taxon>
        <taxon>Metazoa</taxon>
        <taxon>Spiralia</taxon>
        <taxon>Lophotrochozoa</taxon>
        <taxon>Mollusca</taxon>
        <taxon>Gastropoda</taxon>
        <taxon>Heterobranchia</taxon>
        <taxon>Euthyneura</taxon>
        <taxon>Panpulmonata</taxon>
        <taxon>Hygrophila</taxon>
        <taxon>Lymnaeoidea</taxon>
        <taxon>Lymnaeidae</taxon>
        <taxon>Lymnaea</taxon>
    </lineage>
</organism>
<feature type="non-terminal residue" evidence="2">
    <location>
        <position position="1"/>
    </location>
</feature>
<name>A0AAV2I453_LYMST</name>